<feature type="transmembrane region" description="Helical" evidence="1">
    <location>
        <begin position="92"/>
        <end position="113"/>
    </location>
</feature>
<dbReference type="AlphaFoldDB" id="A0A0N5AG57"/>
<keyword evidence="1" id="KW-1133">Transmembrane helix</keyword>
<evidence type="ECO:0000256" key="1">
    <source>
        <dbReference type="SAM" id="Phobius"/>
    </source>
</evidence>
<organism evidence="2 3">
    <name type="scientific">Syphacia muris</name>
    <dbReference type="NCBI Taxonomy" id="451379"/>
    <lineage>
        <taxon>Eukaryota</taxon>
        <taxon>Metazoa</taxon>
        <taxon>Ecdysozoa</taxon>
        <taxon>Nematoda</taxon>
        <taxon>Chromadorea</taxon>
        <taxon>Rhabditida</taxon>
        <taxon>Spirurina</taxon>
        <taxon>Oxyuridomorpha</taxon>
        <taxon>Oxyuroidea</taxon>
        <taxon>Oxyuridae</taxon>
        <taxon>Syphacia</taxon>
    </lineage>
</organism>
<dbReference type="Proteomes" id="UP000046393">
    <property type="component" value="Unplaced"/>
</dbReference>
<feature type="transmembrane region" description="Helical" evidence="1">
    <location>
        <begin position="119"/>
        <end position="143"/>
    </location>
</feature>
<keyword evidence="1" id="KW-0812">Transmembrane</keyword>
<protein>
    <submittedName>
        <fullName evidence="3">G_PROTEIN_RECEP_F1_2 domain-containing protein</fullName>
    </submittedName>
</protein>
<evidence type="ECO:0000313" key="3">
    <source>
        <dbReference type="WBParaSite" id="SMUV_0000328701-mRNA-1"/>
    </source>
</evidence>
<name>A0A0N5AG57_9BILA</name>
<keyword evidence="1" id="KW-0472">Membrane</keyword>
<reference evidence="3" key="1">
    <citation type="submission" date="2017-02" db="UniProtKB">
        <authorList>
            <consortium name="WormBaseParasite"/>
        </authorList>
    </citation>
    <scope>IDENTIFICATION</scope>
</reference>
<evidence type="ECO:0000313" key="2">
    <source>
        <dbReference type="Proteomes" id="UP000046393"/>
    </source>
</evidence>
<proteinExistence type="predicted"/>
<feature type="transmembrane region" description="Helical" evidence="1">
    <location>
        <begin position="49"/>
        <end position="72"/>
    </location>
</feature>
<dbReference type="WBParaSite" id="SMUV_0000328701-mRNA-1">
    <property type="protein sequence ID" value="SMUV_0000328701-mRNA-1"/>
    <property type="gene ID" value="SMUV_0000328701"/>
</dbReference>
<sequence>MKGAKAVNECRPLRIDGIDNYRLYNAGIIGYTYQCGKCELIPGVSLVNVLMWITQVMVVIILLGYIIVIISVRIRRRVQGRHNRFTAADAQLLVQGAIICAFQWLNSFMFFMLPGTADFGIVVSCILFFLNSYFARTLCWLCMR</sequence>
<accession>A0A0N5AG57</accession>
<keyword evidence="2" id="KW-1185">Reference proteome</keyword>